<dbReference type="PANTHER" id="PTHR35024">
    <property type="entry name" value="HYPOTHETICAL CYTOSOLIC PROTEIN"/>
    <property type="match status" value="1"/>
</dbReference>
<reference evidence="4" key="1">
    <citation type="submission" date="2018-06" db="EMBL/GenBank/DDBJ databases">
        <authorList>
            <person name="Ashton P.M."/>
            <person name="Dallman T."/>
            <person name="Nair S."/>
            <person name="De Pinna E."/>
            <person name="Peters T."/>
            <person name="Grant K."/>
        </authorList>
    </citation>
    <scope>NUCLEOTIDE SEQUENCE [LARGE SCALE GENOMIC DNA]</scope>
    <source>
        <strain evidence="4">275803</strain>
    </source>
</reference>
<evidence type="ECO:0000256" key="2">
    <source>
        <dbReference type="SAM" id="MobiDB-lite"/>
    </source>
</evidence>
<gene>
    <name evidence="4" type="ORF">DN310_25355</name>
</gene>
<accession>A0A5Y3N0Z5</accession>
<dbReference type="Proteomes" id="UP000839598">
    <property type="component" value="Unassembled WGS sequence"/>
</dbReference>
<evidence type="ECO:0000256" key="1">
    <source>
        <dbReference type="ARBA" id="ARBA00044755"/>
    </source>
</evidence>
<feature type="transmembrane region" description="Helical" evidence="3">
    <location>
        <begin position="38"/>
        <end position="56"/>
    </location>
</feature>
<dbReference type="PANTHER" id="PTHR35024:SF4">
    <property type="entry name" value="POLYMER-FORMING CYTOSKELETAL PROTEIN"/>
    <property type="match status" value="1"/>
</dbReference>
<name>A0A5Y3N0Z5_SALER</name>
<evidence type="ECO:0000256" key="3">
    <source>
        <dbReference type="SAM" id="Phobius"/>
    </source>
</evidence>
<evidence type="ECO:0000313" key="4">
    <source>
        <dbReference type="EMBL" id="ECI4012531.1"/>
    </source>
</evidence>
<feature type="transmembrane region" description="Helical" evidence="3">
    <location>
        <begin position="12"/>
        <end position="32"/>
    </location>
</feature>
<keyword evidence="3" id="KW-0812">Transmembrane</keyword>
<feature type="region of interest" description="Disordered" evidence="2">
    <location>
        <begin position="178"/>
        <end position="214"/>
    </location>
</feature>
<dbReference type="AlphaFoldDB" id="A0A5Y3N0Z5"/>
<dbReference type="InterPro" id="IPR007607">
    <property type="entry name" value="BacA/B"/>
</dbReference>
<dbReference type="EMBL" id="AAIVAV010000053">
    <property type="protein sequence ID" value="ECI4012531.1"/>
    <property type="molecule type" value="Genomic_DNA"/>
</dbReference>
<evidence type="ECO:0008006" key="5">
    <source>
        <dbReference type="Google" id="ProtNLM"/>
    </source>
</evidence>
<comment type="caution">
    <text evidence="4">The sequence shown here is derived from an EMBL/GenBank/DDBJ whole genome shotgun (WGS) entry which is preliminary data.</text>
</comment>
<protein>
    <recommendedName>
        <fullName evidence="5">Polymer-forming cytoskeletal protein</fullName>
    </recommendedName>
</protein>
<keyword evidence="3" id="KW-0472">Membrane</keyword>
<dbReference type="Pfam" id="PF04519">
    <property type="entry name" value="Bactofilin"/>
    <property type="match status" value="1"/>
</dbReference>
<organism evidence="4">
    <name type="scientific">Salmonella enterica subsp. salamae</name>
    <dbReference type="NCBI Taxonomy" id="59202"/>
    <lineage>
        <taxon>Bacteria</taxon>
        <taxon>Pseudomonadati</taxon>
        <taxon>Pseudomonadota</taxon>
        <taxon>Gammaproteobacteria</taxon>
        <taxon>Enterobacterales</taxon>
        <taxon>Enterobacteriaceae</taxon>
        <taxon>Salmonella</taxon>
    </lineage>
</organism>
<sequence length="214" mass="22953">MRENNGRNSSRCIYLLYLVYVIWLSGLGLHCLQRPEAGLFLCLTLIFLVLFFWSEIRNSMFNKKSRPQQTVSVPQPVPADSTTTVIGEGTVMEGNILRGRNAEVYGGLTGDITLPDGTVRVMPGGTVSGTIRAAGIVIGGAVEGCCEAQDVTVLEEGVLRGICRSVLFSIKPGGVFTGTSEPLPEGQREACPVVRSPGEDESEAGEYLLSPDQS</sequence>
<comment type="similarity">
    <text evidence="1">Belongs to the bactofilin family.</text>
</comment>
<keyword evidence="3" id="KW-1133">Transmembrane helix</keyword>
<proteinExistence type="inferred from homology"/>